<dbReference type="Proteomes" id="UP000887043">
    <property type="component" value="Unassembled WGS sequence"/>
</dbReference>
<evidence type="ECO:0000313" key="1">
    <source>
        <dbReference type="EMBL" id="GJG27350.1"/>
    </source>
</evidence>
<accession>A0AA37HV56</accession>
<proteinExistence type="predicted"/>
<dbReference type="EMBL" id="BPTR01000001">
    <property type="protein sequence ID" value="GJG27350.1"/>
    <property type="molecule type" value="Genomic_DNA"/>
</dbReference>
<gene>
    <name evidence="2" type="ORF">CIK91_01355</name>
    <name evidence="1" type="ORF">PRRU23_10500</name>
</gene>
<comment type="caution">
    <text evidence="1">The sequence shown here is derived from an EMBL/GenBank/DDBJ whole genome shotgun (WGS) entry which is preliminary data.</text>
</comment>
<keyword evidence="3" id="KW-1185">Reference proteome</keyword>
<evidence type="ECO:0000313" key="2">
    <source>
        <dbReference type="EMBL" id="OYP56886.1"/>
    </source>
</evidence>
<dbReference type="AlphaFoldDB" id="A0AA37HV56"/>
<protein>
    <submittedName>
        <fullName evidence="2">DUF3256 domain-containing protein</fullName>
    </submittedName>
</protein>
<dbReference type="Proteomes" id="UP000216189">
    <property type="component" value="Unassembled WGS sequence"/>
</dbReference>
<organism evidence="1 4">
    <name type="scientific">Segatella bryantii</name>
    <name type="common">Prevotella bryantii</name>
    <dbReference type="NCBI Taxonomy" id="77095"/>
    <lineage>
        <taxon>Bacteria</taxon>
        <taxon>Pseudomonadati</taxon>
        <taxon>Bacteroidota</taxon>
        <taxon>Bacteroidia</taxon>
        <taxon>Bacteroidales</taxon>
        <taxon>Prevotellaceae</taxon>
        <taxon>Segatella</taxon>
    </lineage>
</organism>
<reference evidence="1" key="2">
    <citation type="submission" date="2021-08" db="EMBL/GenBank/DDBJ databases">
        <title>Prevotella lacticifex sp. nov., isolated from rumen of cow.</title>
        <authorList>
            <person name="Shinkai T."/>
            <person name="Ikeyama N."/>
            <person name="Kumagai M."/>
            <person name="Ohmori H."/>
            <person name="Sakamoto M."/>
            <person name="Ohkuma M."/>
            <person name="Mitsumori M."/>
        </authorList>
    </citation>
    <scope>NUCLEOTIDE SEQUENCE</scope>
    <source>
        <strain evidence="1">DSM 11371</strain>
    </source>
</reference>
<reference evidence="2 3" key="1">
    <citation type="submission" date="2017-08" db="EMBL/GenBank/DDBJ databases">
        <title>Comparative genomics of non-oral Prevotella species.</title>
        <authorList>
            <person name="Accetto T."/>
            <person name="Nograsek B."/>
            <person name="Avgustin G."/>
        </authorList>
    </citation>
    <scope>NUCLEOTIDE SEQUENCE [LARGE SCALE GENOMIC DNA]</scope>
    <source>
        <strain evidence="2 3">TC1-1</strain>
    </source>
</reference>
<sequence>MFMKKLFVLLYVLMNTLFVSAQSIRGFWLNMPDNQMPHFNKNLRQEFLDFKDMKLKASVDNLFHGESHMDSLTSDYLLLQVDTSTTVEMKVLPYQSDSILCMVTTYSGPAQDSKVEFYDYSWNRISLEKPFGGYDLQEIPMSLFSKPDTMSQSTYSELTKKIEPLMCYAKLSPSDYTISFSLSLPMMKQEDKKGLEAIILQRKFKWTGKMFN</sequence>
<dbReference type="InterPro" id="IPR021670">
    <property type="entry name" value="DUF3256"/>
</dbReference>
<dbReference type="EMBL" id="NPJF01000015">
    <property type="protein sequence ID" value="OYP56886.1"/>
    <property type="molecule type" value="Genomic_DNA"/>
</dbReference>
<dbReference type="SUPFAM" id="SSF160925">
    <property type="entry name" value="PG1388-like"/>
    <property type="match status" value="1"/>
</dbReference>
<evidence type="ECO:0000313" key="4">
    <source>
        <dbReference type="Proteomes" id="UP000887043"/>
    </source>
</evidence>
<evidence type="ECO:0000313" key="3">
    <source>
        <dbReference type="Proteomes" id="UP000216189"/>
    </source>
</evidence>
<name>A0AA37HV56_SEGBR</name>
<dbReference type="Pfam" id="PF11644">
    <property type="entry name" value="DUF3256"/>
    <property type="match status" value="1"/>
</dbReference>